<reference evidence="2" key="1">
    <citation type="submission" date="2021-02" db="EMBL/GenBank/DDBJ databases">
        <authorList>
            <person name="Nowell W R."/>
        </authorList>
    </citation>
    <scope>NUCLEOTIDE SEQUENCE</scope>
</reference>
<evidence type="ECO:0000256" key="1">
    <source>
        <dbReference type="SAM" id="MobiDB-lite"/>
    </source>
</evidence>
<organism evidence="2 3">
    <name type="scientific">Rotaria magnacalcarata</name>
    <dbReference type="NCBI Taxonomy" id="392030"/>
    <lineage>
        <taxon>Eukaryota</taxon>
        <taxon>Metazoa</taxon>
        <taxon>Spiralia</taxon>
        <taxon>Gnathifera</taxon>
        <taxon>Rotifera</taxon>
        <taxon>Eurotatoria</taxon>
        <taxon>Bdelloidea</taxon>
        <taxon>Philodinida</taxon>
        <taxon>Philodinidae</taxon>
        <taxon>Rotaria</taxon>
    </lineage>
</organism>
<evidence type="ECO:0000313" key="2">
    <source>
        <dbReference type="EMBL" id="CAF2248059.1"/>
    </source>
</evidence>
<name>A0A817AEZ1_9BILA</name>
<protein>
    <submittedName>
        <fullName evidence="2">Uncharacterized protein</fullName>
    </submittedName>
</protein>
<dbReference type="Proteomes" id="UP000663856">
    <property type="component" value="Unassembled WGS sequence"/>
</dbReference>
<feature type="compositionally biased region" description="Polar residues" evidence="1">
    <location>
        <begin position="1"/>
        <end position="11"/>
    </location>
</feature>
<comment type="caution">
    <text evidence="2">The sequence shown here is derived from an EMBL/GenBank/DDBJ whole genome shotgun (WGS) entry which is preliminary data.</text>
</comment>
<proteinExistence type="predicted"/>
<dbReference type="EMBL" id="CAJNRF010018089">
    <property type="protein sequence ID" value="CAF2248059.1"/>
    <property type="molecule type" value="Genomic_DNA"/>
</dbReference>
<accession>A0A817AEZ1</accession>
<gene>
    <name evidence="2" type="ORF">WKI299_LOCUS36866</name>
</gene>
<feature type="region of interest" description="Disordered" evidence="1">
    <location>
        <begin position="1"/>
        <end position="23"/>
    </location>
</feature>
<evidence type="ECO:0000313" key="3">
    <source>
        <dbReference type="Proteomes" id="UP000663856"/>
    </source>
</evidence>
<sequence>MGNNSTKLSNRNIKKSHKNKKSPGCCCLCASSSLTNSLTSSSCSIDDKYFPTVDRILSKKNGSLVSGKHNEISSKDKKRTNYSQSIQHVEKTFFNTTNINQWIDSLPIHDTELSNHSTVCPVGLTRNNSLTADDDEQLSRILAIKSNREFLNLIKQFQLNFYLEDYRKRIKTSALNQTFKTHFSSSTIINSSNRVNQSFVDDLNLFITSPPESILPNFIKHTNSSYKIHEQIRSKYYSIPLTTCRIEPDDDEYKQKSIPVDRTHVVITLNNTSTTQTNKVPMEYESSCIFTSNNSFQTGLIYVNQDKISKDLQPFISCDSEENVSYLSANFIQTWFNTLILVNQTCNIVQQFLAGNEHQFTCLLNEQMENQSEKEKRTPYSNDLVFASLRLPPCKYLNDDLSSTDVRDENCDKIIDAISPLFPSDNKKISNDSIHVDYEQYSFAFALYRWPKSIIDNYYTHSNRSSKRQWPSQYSMNSIIKKPLLLTPDSTNDIWKINFDLIEANLFELMNESTLFFYILCQQLFSQTYSIRILIKHCFLNYCEKYGLPFSSNQNNISDLLNLFLQELSEQVNENFFPNYFNHEINLLNPNENYNQWFDYINKYVHNGIDISFYSSLSSTLTIVSNRSIIIEFLFHFINQLYQTLHVKQAQFYLNDNVLLDLHKEICEKLSNDSQKSPPQTFINDLLNNEEILTRIQANLTYDYEKNAELVHSCLNQVRKSQTSLVFHYTWTIFIQYLHTYYNVLWNI</sequence>
<feature type="compositionally biased region" description="Basic residues" evidence="1">
    <location>
        <begin position="12"/>
        <end position="21"/>
    </location>
</feature>
<dbReference type="Gene3D" id="1.10.1410.40">
    <property type="match status" value="1"/>
</dbReference>
<dbReference type="AlphaFoldDB" id="A0A817AEZ1"/>